<evidence type="ECO:0000313" key="1">
    <source>
        <dbReference type="EMBL" id="CAK0834912.1"/>
    </source>
</evidence>
<dbReference type="Proteomes" id="UP001189429">
    <property type="component" value="Unassembled WGS sequence"/>
</dbReference>
<accession>A0ABN9ST27</accession>
<proteinExistence type="predicted"/>
<evidence type="ECO:0000313" key="2">
    <source>
        <dbReference type="Proteomes" id="UP001189429"/>
    </source>
</evidence>
<organism evidence="1 2">
    <name type="scientific">Prorocentrum cordatum</name>
    <dbReference type="NCBI Taxonomy" id="2364126"/>
    <lineage>
        <taxon>Eukaryota</taxon>
        <taxon>Sar</taxon>
        <taxon>Alveolata</taxon>
        <taxon>Dinophyceae</taxon>
        <taxon>Prorocentrales</taxon>
        <taxon>Prorocentraceae</taxon>
        <taxon>Prorocentrum</taxon>
    </lineage>
</organism>
<reference evidence="1" key="1">
    <citation type="submission" date="2023-10" db="EMBL/GenBank/DDBJ databases">
        <authorList>
            <person name="Chen Y."/>
            <person name="Shah S."/>
            <person name="Dougan E. K."/>
            <person name="Thang M."/>
            <person name="Chan C."/>
        </authorList>
    </citation>
    <scope>NUCLEOTIDE SEQUENCE [LARGE SCALE GENOMIC DNA]</scope>
</reference>
<gene>
    <name evidence="1" type="ORF">PCOR1329_LOCUS32183</name>
</gene>
<protein>
    <submittedName>
        <fullName evidence="1">Uncharacterized protein</fullName>
    </submittedName>
</protein>
<dbReference type="EMBL" id="CAUYUJ010012952">
    <property type="protein sequence ID" value="CAK0834912.1"/>
    <property type="molecule type" value="Genomic_DNA"/>
</dbReference>
<comment type="caution">
    <text evidence="1">The sequence shown here is derived from an EMBL/GenBank/DDBJ whole genome shotgun (WGS) entry which is preliminary data.</text>
</comment>
<keyword evidence="2" id="KW-1185">Reference proteome</keyword>
<feature type="non-terminal residue" evidence="1">
    <location>
        <position position="1"/>
    </location>
</feature>
<sequence length="297" mass="32276">LNILNEHLIIGGDWNSESEKVDEWFHAVRGVRVGADLPTRISSAPGTTLDFFYASKSLPALLGPMDAHIQLARLTSDARARLDASGKLSMSRGAVAGLHGGHFEVNLVAMPQQLPFLSDFSRKAPRTKRVLERVSSDARAFMTDVPSITIDANFDGAAQALIVCANAEIKDLSTEHSADWTARAERRGADSRGNWPPISASDVRSAAASFPSKTALGQLAFNPKSLCQVSDAGLDALETLAPLSMARERLHSRPLDRIQTRLVRLGKPTGGRRLVAQVNSLLRLWGRLRKPVSQSRE</sequence>
<feature type="non-terminal residue" evidence="1">
    <location>
        <position position="297"/>
    </location>
</feature>
<name>A0ABN9ST27_9DINO</name>